<dbReference type="AlphaFoldDB" id="A0A075G462"/>
<reference evidence="2" key="1">
    <citation type="journal article" date="2014" name="Genome Biol. Evol.">
        <title>Pangenome evidence for extensive interdomain horizontal transfer affecting lineage core and shell genes in uncultured planktonic thaumarchaeota and euryarchaeota.</title>
        <authorList>
            <person name="Deschamps P."/>
            <person name="Zivanovic Y."/>
            <person name="Moreira D."/>
            <person name="Rodriguez-Valera F."/>
            <person name="Lopez-Garcia P."/>
        </authorList>
    </citation>
    <scope>NUCLEOTIDE SEQUENCE</scope>
</reference>
<keyword evidence="1" id="KW-0472">Membrane</keyword>
<feature type="transmembrane region" description="Helical" evidence="1">
    <location>
        <begin position="117"/>
        <end position="137"/>
    </location>
</feature>
<proteinExistence type="predicted"/>
<keyword evidence="1" id="KW-1133">Transmembrane helix</keyword>
<evidence type="ECO:0000313" key="2">
    <source>
        <dbReference type="EMBL" id="AIE96567.1"/>
    </source>
</evidence>
<dbReference type="EMBL" id="KF900483">
    <property type="protein sequence ID" value="AIE96567.1"/>
    <property type="molecule type" value="Genomic_DNA"/>
</dbReference>
<keyword evidence="1" id="KW-0812">Transmembrane</keyword>
<sequence length="240" mass="26248">MSYKSDFTSSQMHAPLRMHMAMDGKESAYSLVSEPSPWWLRGLAIIMALLVMMMALGAVSGILAPMFVDRFVPDDWEEIEPYPEDGTEEDIANWTEGKEFWDEMVDYMDGMMGVLEFSALHSGLLAILGLFCIPVLLKGERELGIKLVGAWIGINLLGGIVMMWMISKVGFYPQFDFGPEAGGTEIPEAINTFSAIASGAQIVICNGILLAILVLVASKSKPETSFDIPSGFRPNGPPKS</sequence>
<evidence type="ECO:0000256" key="1">
    <source>
        <dbReference type="SAM" id="Phobius"/>
    </source>
</evidence>
<feature type="transmembrane region" description="Helical" evidence="1">
    <location>
        <begin position="43"/>
        <end position="68"/>
    </location>
</feature>
<protein>
    <submittedName>
        <fullName evidence="2">Uncharacterized protein</fullName>
    </submittedName>
</protein>
<feature type="transmembrane region" description="Helical" evidence="1">
    <location>
        <begin position="149"/>
        <end position="172"/>
    </location>
</feature>
<organism evidence="2">
    <name type="scientific">uncultured marine group II/III euryarchaeote AD1000_80_H11</name>
    <dbReference type="NCBI Taxonomy" id="1457814"/>
    <lineage>
        <taxon>Archaea</taxon>
        <taxon>Methanobacteriati</taxon>
        <taxon>Methanobacteriota</taxon>
        <taxon>environmental samples</taxon>
    </lineage>
</organism>
<name>A0A075G462_9EURY</name>
<accession>A0A075G462</accession>
<feature type="transmembrane region" description="Helical" evidence="1">
    <location>
        <begin position="192"/>
        <end position="216"/>
    </location>
</feature>